<dbReference type="SUPFAM" id="SSF49899">
    <property type="entry name" value="Concanavalin A-like lectins/glucanases"/>
    <property type="match status" value="3"/>
</dbReference>
<feature type="domain" description="B30.2/SPRY" evidence="1">
    <location>
        <begin position="486"/>
        <end position="679"/>
    </location>
</feature>
<dbReference type="CDD" id="cd13733">
    <property type="entry name" value="SPRY_PRY_C-I_1"/>
    <property type="match status" value="3"/>
</dbReference>
<feature type="non-terminal residue" evidence="2">
    <location>
        <position position="1"/>
    </location>
</feature>
<keyword evidence="3" id="KW-1185">Reference proteome</keyword>
<protein>
    <recommendedName>
        <fullName evidence="1">B30.2/SPRY domain-containing protein</fullName>
    </recommendedName>
</protein>
<dbReference type="InterPro" id="IPR013783">
    <property type="entry name" value="Ig-like_fold"/>
</dbReference>
<dbReference type="PROSITE" id="PS50188">
    <property type="entry name" value="B302_SPRY"/>
    <property type="match status" value="3"/>
</dbReference>
<accession>A0ABR0Y7F2</accession>
<feature type="domain" description="B30.2/SPRY" evidence="1">
    <location>
        <begin position="1"/>
        <end position="179"/>
    </location>
</feature>
<dbReference type="InterPro" id="IPR003879">
    <property type="entry name" value="Butyrophylin_SPRY"/>
</dbReference>
<dbReference type="SMART" id="SM00589">
    <property type="entry name" value="PRY"/>
    <property type="match status" value="3"/>
</dbReference>
<evidence type="ECO:0000259" key="1">
    <source>
        <dbReference type="PROSITE" id="PS50188"/>
    </source>
</evidence>
<dbReference type="InterPro" id="IPR013320">
    <property type="entry name" value="ConA-like_dom_sf"/>
</dbReference>
<reference evidence="2 3" key="1">
    <citation type="submission" date="2021-05" db="EMBL/GenBank/DDBJ databases">
        <authorList>
            <person name="Zahm M."/>
            <person name="Klopp C."/>
            <person name="Cabau C."/>
            <person name="Kuhl H."/>
            <person name="Suciu R."/>
            <person name="Ciorpac M."/>
            <person name="Holostenco D."/>
            <person name="Gessner J."/>
            <person name="Wuertz S."/>
            <person name="Hohne C."/>
            <person name="Stock M."/>
            <person name="Gislard M."/>
            <person name="Lluch J."/>
            <person name="Milhes M."/>
            <person name="Lampietro C."/>
            <person name="Lopez Roques C."/>
            <person name="Donnadieu C."/>
            <person name="Du K."/>
            <person name="Schartl M."/>
            <person name="Guiguen Y."/>
        </authorList>
    </citation>
    <scope>NUCLEOTIDE SEQUENCE [LARGE SCALE GENOMIC DNA]</scope>
    <source>
        <strain evidence="2">Hh-F2</strain>
        <tissue evidence="2">Blood</tissue>
    </source>
</reference>
<dbReference type="InterPro" id="IPR036179">
    <property type="entry name" value="Ig-like_dom_sf"/>
</dbReference>
<dbReference type="Proteomes" id="UP001369086">
    <property type="component" value="Unassembled WGS sequence"/>
</dbReference>
<evidence type="ECO:0000313" key="2">
    <source>
        <dbReference type="EMBL" id="KAK6468549.1"/>
    </source>
</evidence>
<dbReference type="Gene3D" id="2.60.40.10">
    <property type="entry name" value="Immunoglobulins"/>
    <property type="match status" value="1"/>
</dbReference>
<dbReference type="Pfam" id="PF13765">
    <property type="entry name" value="PRY"/>
    <property type="match status" value="3"/>
</dbReference>
<dbReference type="InterPro" id="IPR050143">
    <property type="entry name" value="TRIM/RBCC"/>
</dbReference>
<dbReference type="PRINTS" id="PR01407">
    <property type="entry name" value="BUTYPHLNCDUF"/>
</dbReference>
<name>A0ABR0Y7F2_HUSHU</name>
<dbReference type="Pfam" id="PF00622">
    <property type="entry name" value="SPRY"/>
    <property type="match status" value="3"/>
</dbReference>
<organism evidence="2 3">
    <name type="scientific">Huso huso</name>
    <name type="common">Beluga</name>
    <name type="synonym">Acipenser huso</name>
    <dbReference type="NCBI Taxonomy" id="61971"/>
    <lineage>
        <taxon>Eukaryota</taxon>
        <taxon>Metazoa</taxon>
        <taxon>Chordata</taxon>
        <taxon>Craniata</taxon>
        <taxon>Vertebrata</taxon>
        <taxon>Euteleostomi</taxon>
        <taxon>Actinopterygii</taxon>
        <taxon>Chondrostei</taxon>
        <taxon>Acipenseriformes</taxon>
        <taxon>Acipenseridae</taxon>
        <taxon>Huso</taxon>
    </lineage>
</organism>
<dbReference type="InterPro" id="IPR043136">
    <property type="entry name" value="B30.2/SPRY_sf"/>
</dbReference>
<dbReference type="InterPro" id="IPR006574">
    <property type="entry name" value="PRY"/>
</dbReference>
<gene>
    <name evidence="2" type="ORF">HHUSO_G33270</name>
</gene>
<dbReference type="SMART" id="SM00449">
    <property type="entry name" value="SPRY"/>
    <property type="match status" value="3"/>
</dbReference>
<dbReference type="EMBL" id="JAHFZB010000043">
    <property type="protein sequence ID" value="KAK6468549.1"/>
    <property type="molecule type" value="Genomic_DNA"/>
</dbReference>
<dbReference type="PANTHER" id="PTHR24103">
    <property type="entry name" value="E3 UBIQUITIN-PROTEIN LIGASE TRIM"/>
    <property type="match status" value="1"/>
</dbReference>
<dbReference type="SUPFAM" id="SSF48726">
    <property type="entry name" value="Immunoglobulin"/>
    <property type="match status" value="1"/>
</dbReference>
<sequence>NVTLDPDTAHPKLILSEDRKQVRLGDTRQPLPDNPKKFDYVVSVLGRQGFTSGRHYWQVEVGEKTKWELGVARESINRKGMITRSPKNGLWIMWLKDGEYKALTDPWTPLPLSVKPRKVGVYLDYEEGQVSFYNVETRSHIYTFTDTFTEKLYPYFNPGLNKDGKNAAPLIILPGSDLLTFYTRALAFRNVELVRSRCCGFTWLNQIKLQVFVISVPLINILISNETLFLVPLYVRVRVFSMHNLFSCFPEDSWTESIRPWGFVYLKDVMNTQLKDYQGRTGLFKEELAIGNLSLQIKNTVLSDNGVYTCFAGDEQWDEQAEIELIVAANVTLDPDTAHPYLMSDDEKQVRYGGTRQTLPDNPERFDYVVSVLGRQGFTSGRHYWQVEVGEKTKWELGVARESINRKGMITRSPKNGLWIMWQRDGEYKALTDPWTRLPLSVTPRKVGVYLDYEEGQVSFYNVETRSHIYTFTDTFTEKLYPYFNPGLNKDGKNAAPLIILPVMDVTLDPDTANPYLILSEDRKQVSDGDTRQNLTDNPERFDPVVSVLGRQGFTSGRHYWEVEVGEKAQWYLGVARESINRKGKIQLDPNNGYWTVWQRDGEYKALADPSISLILSVKPRKVGVYLDYEAGQVSFYNVETRSHIYTFTDTFTEKLYPYFCPSTNKDGKNAAPLIILPVSDRD</sequence>
<dbReference type="Gene3D" id="2.60.120.920">
    <property type="match status" value="3"/>
</dbReference>
<evidence type="ECO:0000313" key="3">
    <source>
        <dbReference type="Proteomes" id="UP001369086"/>
    </source>
</evidence>
<comment type="caution">
    <text evidence="2">The sequence shown here is derived from an EMBL/GenBank/DDBJ whole genome shotgun (WGS) entry which is preliminary data.</text>
</comment>
<dbReference type="InterPro" id="IPR001870">
    <property type="entry name" value="B30.2/SPRY"/>
</dbReference>
<feature type="domain" description="B30.2/SPRY" evidence="1">
    <location>
        <begin position="311"/>
        <end position="484"/>
    </location>
</feature>
<dbReference type="InterPro" id="IPR003877">
    <property type="entry name" value="SPRY_dom"/>
</dbReference>
<proteinExistence type="predicted"/>